<dbReference type="OMA" id="DAEFRMH"/>
<dbReference type="KEGG" id="ptm:GSPATT00006963001"/>
<dbReference type="EMBL" id="CT868063">
    <property type="protein sequence ID" value="CAK68752.1"/>
    <property type="molecule type" value="Genomic_DNA"/>
</dbReference>
<name>A0CD85_PARTE</name>
<dbReference type="STRING" id="5888.A0CD85"/>
<dbReference type="RefSeq" id="XP_001436149.1">
    <property type="nucleotide sequence ID" value="XM_001436112.2"/>
</dbReference>
<feature type="compositionally biased region" description="Low complexity" evidence="1">
    <location>
        <begin position="457"/>
        <end position="467"/>
    </location>
</feature>
<sequence>MYLFNLKITCVLTICLKQQIYQLCCFQAKYLRLCFIPTYGCKFVLKKDWKLIKDNTNWGAYMDDLNINSETFYHSSSKDLLKAVKENPDNDFYAKSIGQLLYHMGKDGEYDEIVIKKIEKCLYKFKGEFPSRLAFGALYGFISLSIDNQYLHNFFDAEFRMHPKSKRKWYEALELIEACGKNKNLQRKYLFDLMKSQCHNILVKEYKKSLKYQPGQQFRILNACISAKYFEPDLFDPVVKDIVRQQKISRLPDLIKLLDILIKLQTEGDFPRSIQAEIDHLINRLKTTPKFSWLYNVDERRYRTMEELKSIRENAPQQFIGNYLYQPEKLEQYLKLKALGNDAEVQREKRLIQEKQLDDLLYDEFMLNKVEQQRNREQLKKEQRKGMKDEDGEDDDAEIDKELTEQEKKDLLTDFQKKHFESLDMDTVNPDDLPKEWFIDNSQSQDNEFDEMDERIQQAAQEKSQQAKNKEFKKRKGRSGKGDIFDSIE</sequence>
<reference evidence="2 3" key="1">
    <citation type="journal article" date="2006" name="Nature">
        <title>Global trends of whole-genome duplications revealed by the ciliate Paramecium tetraurelia.</title>
        <authorList>
            <consortium name="Genoscope"/>
            <person name="Aury J.-M."/>
            <person name="Jaillon O."/>
            <person name="Duret L."/>
            <person name="Noel B."/>
            <person name="Jubin C."/>
            <person name="Porcel B.M."/>
            <person name="Segurens B."/>
            <person name="Daubin V."/>
            <person name="Anthouard V."/>
            <person name="Aiach N."/>
            <person name="Arnaiz O."/>
            <person name="Billaut A."/>
            <person name="Beisson J."/>
            <person name="Blanc I."/>
            <person name="Bouhouche K."/>
            <person name="Camara F."/>
            <person name="Duharcourt S."/>
            <person name="Guigo R."/>
            <person name="Gogendeau D."/>
            <person name="Katinka M."/>
            <person name="Keller A.-M."/>
            <person name="Kissmehl R."/>
            <person name="Klotz C."/>
            <person name="Koll F."/>
            <person name="Le Moue A."/>
            <person name="Lepere C."/>
            <person name="Malinsky S."/>
            <person name="Nowacki M."/>
            <person name="Nowak J.K."/>
            <person name="Plattner H."/>
            <person name="Poulain J."/>
            <person name="Ruiz F."/>
            <person name="Serrano V."/>
            <person name="Zagulski M."/>
            <person name="Dessen P."/>
            <person name="Betermier M."/>
            <person name="Weissenbach J."/>
            <person name="Scarpelli C."/>
            <person name="Schachter V."/>
            <person name="Sperling L."/>
            <person name="Meyer E."/>
            <person name="Cohen J."/>
            <person name="Wincker P."/>
        </authorList>
    </citation>
    <scope>NUCLEOTIDE SEQUENCE [LARGE SCALE GENOMIC DNA]</scope>
    <source>
        <strain evidence="2 3">Stock d4-2</strain>
    </source>
</reference>
<feature type="compositionally biased region" description="Basic and acidic residues" evidence="1">
    <location>
        <begin position="480"/>
        <end position="489"/>
    </location>
</feature>
<dbReference type="eggNOG" id="ENOG502T1B6">
    <property type="taxonomic scope" value="Eukaryota"/>
</dbReference>
<feature type="region of interest" description="Disordered" evidence="1">
    <location>
        <begin position="374"/>
        <end position="398"/>
    </location>
</feature>
<gene>
    <name evidence="2" type="ORF">GSPATT00006963001</name>
</gene>
<accession>A0CD85</accession>
<protein>
    <submittedName>
        <fullName evidence="2">Uncharacterized protein</fullName>
    </submittedName>
</protein>
<dbReference type="Proteomes" id="UP000000600">
    <property type="component" value="Unassembled WGS sequence"/>
</dbReference>
<evidence type="ECO:0000313" key="3">
    <source>
        <dbReference type="Proteomes" id="UP000000600"/>
    </source>
</evidence>
<dbReference type="OrthoDB" id="300558at2759"/>
<dbReference type="InParanoid" id="A0CD85"/>
<evidence type="ECO:0000313" key="2">
    <source>
        <dbReference type="EMBL" id="CAK68752.1"/>
    </source>
</evidence>
<feature type="compositionally biased region" description="Basic and acidic residues" evidence="1">
    <location>
        <begin position="374"/>
        <end position="389"/>
    </location>
</feature>
<dbReference type="CDD" id="cd23692">
    <property type="entry name" value="mS89"/>
    <property type="match status" value="1"/>
</dbReference>
<dbReference type="AlphaFoldDB" id="A0CD85"/>
<dbReference type="GeneID" id="5021934"/>
<feature type="region of interest" description="Disordered" evidence="1">
    <location>
        <begin position="420"/>
        <end position="489"/>
    </location>
</feature>
<proteinExistence type="predicted"/>
<organism evidence="2 3">
    <name type="scientific">Paramecium tetraurelia</name>
    <dbReference type="NCBI Taxonomy" id="5888"/>
    <lineage>
        <taxon>Eukaryota</taxon>
        <taxon>Sar</taxon>
        <taxon>Alveolata</taxon>
        <taxon>Ciliophora</taxon>
        <taxon>Intramacronucleata</taxon>
        <taxon>Oligohymenophorea</taxon>
        <taxon>Peniculida</taxon>
        <taxon>Parameciidae</taxon>
        <taxon>Paramecium</taxon>
    </lineage>
</organism>
<dbReference type="HOGENOM" id="CLU_596508_0_0_1"/>
<evidence type="ECO:0000256" key="1">
    <source>
        <dbReference type="SAM" id="MobiDB-lite"/>
    </source>
</evidence>
<keyword evidence="3" id="KW-1185">Reference proteome</keyword>